<accession>A0A9K3DZE0</accession>
<feature type="compositionally biased region" description="Polar residues" evidence="1">
    <location>
        <begin position="14"/>
        <end position="27"/>
    </location>
</feature>
<evidence type="ECO:0000256" key="1">
    <source>
        <dbReference type="SAM" id="MobiDB-lite"/>
    </source>
</evidence>
<keyword evidence="3" id="KW-1185">Reference proteome</keyword>
<evidence type="ECO:0000313" key="3">
    <source>
        <dbReference type="Proteomes" id="UP000215914"/>
    </source>
</evidence>
<dbReference type="AlphaFoldDB" id="A0A9K3DZE0"/>
<name>A0A9K3DZE0_HELAN</name>
<comment type="caution">
    <text evidence="2">The sequence shown here is derived from an EMBL/GenBank/DDBJ whole genome shotgun (WGS) entry which is preliminary data.</text>
</comment>
<dbReference type="Proteomes" id="UP000215914">
    <property type="component" value="Unassembled WGS sequence"/>
</dbReference>
<feature type="region of interest" description="Disordered" evidence="1">
    <location>
        <begin position="1"/>
        <end position="27"/>
    </location>
</feature>
<dbReference type="EMBL" id="MNCJ02000330">
    <property type="protein sequence ID" value="KAF5764077.1"/>
    <property type="molecule type" value="Genomic_DNA"/>
</dbReference>
<reference evidence="2" key="1">
    <citation type="journal article" date="2017" name="Nature">
        <title>The sunflower genome provides insights into oil metabolism, flowering and Asterid evolution.</title>
        <authorList>
            <person name="Badouin H."/>
            <person name="Gouzy J."/>
            <person name="Grassa C.J."/>
            <person name="Murat F."/>
            <person name="Staton S.E."/>
            <person name="Cottret L."/>
            <person name="Lelandais-Briere C."/>
            <person name="Owens G.L."/>
            <person name="Carrere S."/>
            <person name="Mayjonade B."/>
            <person name="Legrand L."/>
            <person name="Gill N."/>
            <person name="Kane N.C."/>
            <person name="Bowers J.E."/>
            <person name="Hubner S."/>
            <person name="Bellec A."/>
            <person name="Berard A."/>
            <person name="Berges H."/>
            <person name="Blanchet N."/>
            <person name="Boniface M.C."/>
            <person name="Brunel D."/>
            <person name="Catrice O."/>
            <person name="Chaidir N."/>
            <person name="Claudel C."/>
            <person name="Donnadieu C."/>
            <person name="Faraut T."/>
            <person name="Fievet G."/>
            <person name="Helmstetter N."/>
            <person name="King M."/>
            <person name="Knapp S.J."/>
            <person name="Lai Z."/>
            <person name="Le Paslier M.C."/>
            <person name="Lippi Y."/>
            <person name="Lorenzon L."/>
            <person name="Mandel J.R."/>
            <person name="Marage G."/>
            <person name="Marchand G."/>
            <person name="Marquand E."/>
            <person name="Bret-Mestries E."/>
            <person name="Morien E."/>
            <person name="Nambeesan S."/>
            <person name="Nguyen T."/>
            <person name="Pegot-Espagnet P."/>
            <person name="Pouilly N."/>
            <person name="Raftis F."/>
            <person name="Sallet E."/>
            <person name="Schiex T."/>
            <person name="Thomas J."/>
            <person name="Vandecasteele C."/>
            <person name="Vares D."/>
            <person name="Vear F."/>
            <person name="Vautrin S."/>
            <person name="Crespi M."/>
            <person name="Mangin B."/>
            <person name="Burke J.M."/>
            <person name="Salse J."/>
            <person name="Munos S."/>
            <person name="Vincourt P."/>
            <person name="Rieseberg L.H."/>
            <person name="Langlade N.B."/>
        </authorList>
    </citation>
    <scope>NUCLEOTIDE SEQUENCE</scope>
    <source>
        <tissue evidence="2">Leaves</tissue>
    </source>
</reference>
<proteinExistence type="predicted"/>
<reference evidence="2" key="2">
    <citation type="submission" date="2020-06" db="EMBL/GenBank/DDBJ databases">
        <title>Helianthus annuus Genome sequencing and assembly Release 2.</title>
        <authorList>
            <person name="Gouzy J."/>
            <person name="Langlade N."/>
            <person name="Munos S."/>
        </authorList>
    </citation>
    <scope>NUCLEOTIDE SEQUENCE</scope>
    <source>
        <tissue evidence="2">Leaves</tissue>
    </source>
</reference>
<protein>
    <submittedName>
        <fullName evidence="2">Uncharacterized protein</fullName>
    </submittedName>
</protein>
<evidence type="ECO:0000313" key="2">
    <source>
        <dbReference type="EMBL" id="KAF5764077.1"/>
    </source>
</evidence>
<dbReference type="Gramene" id="mRNA:HanXRQr2_Chr15g0687811">
    <property type="protein sequence ID" value="mRNA:HanXRQr2_Chr15g0687811"/>
    <property type="gene ID" value="HanXRQr2_Chr15g0687811"/>
</dbReference>
<gene>
    <name evidence="2" type="ORF">HanXRQr2_Chr15g0687811</name>
</gene>
<organism evidence="2 3">
    <name type="scientific">Helianthus annuus</name>
    <name type="common">Common sunflower</name>
    <dbReference type="NCBI Taxonomy" id="4232"/>
    <lineage>
        <taxon>Eukaryota</taxon>
        <taxon>Viridiplantae</taxon>
        <taxon>Streptophyta</taxon>
        <taxon>Embryophyta</taxon>
        <taxon>Tracheophyta</taxon>
        <taxon>Spermatophyta</taxon>
        <taxon>Magnoliopsida</taxon>
        <taxon>eudicotyledons</taxon>
        <taxon>Gunneridae</taxon>
        <taxon>Pentapetalae</taxon>
        <taxon>asterids</taxon>
        <taxon>campanulids</taxon>
        <taxon>Asterales</taxon>
        <taxon>Asteraceae</taxon>
        <taxon>Asteroideae</taxon>
        <taxon>Heliantheae alliance</taxon>
        <taxon>Heliantheae</taxon>
        <taxon>Helianthus</taxon>
    </lineage>
</organism>
<feature type="compositionally biased region" description="Basic and acidic residues" evidence="1">
    <location>
        <begin position="1"/>
        <end position="13"/>
    </location>
</feature>
<sequence length="53" mass="6066">MMRDSVRLRDEISNRATSDPLESSRQESACSCNTIGKFHITDDWRNDGHLLIS</sequence>